<protein>
    <recommendedName>
        <fullName evidence="8">Transmembrane protein UsgS</fullName>
    </recommendedName>
</protein>
<evidence type="ECO:0000256" key="1">
    <source>
        <dbReference type="ARBA" id="ARBA00004141"/>
    </source>
</evidence>
<dbReference type="Pfam" id="PF07264">
    <property type="entry name" value="EI24"/>
    <property type="match status" value="1"/>
</dbReference>
<evidence type="ECO:0000256" key="2">
    <source>
        <dbReference type="ARBA" id="ARBA00022692"/>
    </source>
</evidence>
<name>A0A8H5TXH0_FUSHE</name>
<evidence type="ECO:0000256" key="3">
    <source>
        <dbReference type="ARBA" id="ARBA00022989"/>
    </source>
</evidence>
<feature type="transmembrane region" description="Helical" evidence="5">
    <location>
        <begin position="309"/>
        <end position="330"/>
    </location>
</feature>
<dbReference type="OrthoDB" id="10041630at2759"/>
<reference evidence="6 7" key="1">
    <citation type="submission" date="2020-05" db="EMBL/GenBank/DDBJ databases">
        <title>Identification and distribution of gene clusters putatively required for synthesis of sphingolipid metabolism inhibitors in phylogenetically diverse species of the filamentous fungus Fusarium.</title>
        <authorList>
            <person name="Kim H.-S."/>
            <person name="Busman M."/>
            <person name="Brown D.W."/>
            <person name="Divon H."/>
            <person name="Uhlig S."/>
            <person name="Proctor R.H."/>
        </authorList>
    </citation>
    <scope>NUCLEOTIDE SEQUENCE [LARGE SCALE GENOMIC DNA]</scope>
    <source>
        <strain evidence="6 7">NRRL 20693</strain>
    </source>
</reference>
<dbReference type="PANTHER" id="PTHR38421:SF1">
    <property type="entry name" value="TRANSMEMBRANE PROTEIN"/>
    <property type="match status" value="1"/>
</dbReference>
<accession>A0A8H5TXH0</accession>
<dbReference type="InterPro" id="IPR059112">
    <property type="entry name" value="CysZ/EI24"/>
</dbReference>
<keyword evidence="7" id="KW-1185">Reference proteome</keyword>
<organism evidence="6 7">
    <name type="scientific">Fusarium heterosporum</name>
    <dbReference type="NCBI Taxonomy" id="42747"/>
    <lineage>
        <taxon>Eukaryota</taxon>
        <taxon>Fungi</taxon>
        <taxon>Dikarya</taxon>
        <taxon>Ascomycota</taxon>
        <taxon>Pezizomycotina</taxon>
        <taxon>Sordariomycetes</taxon>
        <taxon>Hypocreomycetidae</taxon>
        <taxon>Hypocreales</taxon>
        <taxon>Nectriaceae</taxon>
        <taxon>Fusarium</taxon>
        <taxon>Fusarium heterosporum species complex</taxon>
    </lineage>
</organism>
<evidence type="ECO:0008006" key="8">
    <source>
        <dbReference type="Google" id="ProtNLM"/>
    </source>
</evidence>
<sequence length="447" mass="50561">MLVLQVLTCNDFSVDTPALNYLTKTIISPLGPVGRVPCLTQCVPQDPAYPGVSYSFALPENPFSYTWLRLLSMSAIDKTQFDKDRLKGKLEEKFDVSHFDPNTVIRGAQLTLVGAHRALQNPALFTTDHYRQAAIAVLAGLAIRLIITVPIIGVKVLIWFISFFVSLDNVTWDDTLVGGLDFVAEYVLQVPFFLMALMRYVVPTLDNLFMQSLQWVDMTYVQKHREEKPSELRDMYYPNLKMYRASDGSTHSESTAQAVSMFLYRFLRKGGISLAVFGLSYVPVIGRFVLPAASFYTFNNAVGLGPASIIFGTGIFLPRKYLVIFLQSYFSSRSMMRELLEPYFARVHFTKDQKRNWFRSREGVLFGFGLGFYILVRIPLVGVLVYGIAEASTAYLITKITDPPPPPQDMTEFTEREQNWSNKHEFLNLSLANIDSIHGQGPPKKTE</sequence>
<dbReference type="Proteomes" id="UP000567885">
    <property type="component" value="Unassembled WGS sequence"/>
</dbReference>
<feature type="transmembrane region" description="Helical" evidence="5">
    <location>
        <begin position="186"/>
        <end position="202"/>
    </location>
</feature>
<comment type="caution">
    <text evidence="6">The sequence shown here is derived from an EMBL/GenBank/DDBJ whole genome shotgun (WGS) entry which is preliminary data.</text>
</comment>
<dbReference type="AlphaFoldDB" id="A0A8H5TXH0"/>
<feature type="transmembrane region" description="Helical" evidence="5">
    <location>
        <begin position="364"/>
        <end position="389"/>
    </location>
</feature>
<evidence type="ECO:0000256" key="4">
    <source>
        <dbReference type="ARBA" id="ARBA00023136"/>
    </source>
</evidence>
<dbReference type="PANTHER" id="PTHR38421">
    <property type="entry name" value="TRANSMEMBRANE PROTEIN USGS"/>
    <property type="match status" value="1"/>
</dbReference>
<keyword evidence="4 5" id="KW-0472">Membrane</keyword>
<evidence type="ECO:0000313" key="7">
    <source>
        <dbReference type="Proteomes" id="UP000567885"/>
    </source>
</evidence>
<keyword evidence="2 5" id="KW-0812">Transmembrane</keyword>
<keyword evidence="3 5" id="KW-1133">Transmembrane helix</keyword>
<comment type="subcellular location">
    <subcellularLocation>
        <location evidence="1">Membrane</location>
        <topology evidence="1">Multi-pass membrane protein</topology>
    </subcellularLocation>
</comment>
<feature type="transmembrane region" description="Helical" evidence="5">
    <location>
        <begin position="141"/>
        <end position="166"/>
    </location>
</feature>
<evidence type="ECO:0000256" key="5">
    <source>
        <dbReference type="SAM" id="Phobius"/>
    </source>
</evidence>
<feature type="transmembrane region" description="Helical" evidence="5">
    <location>
        <begin position="270"/>
        <end position="289"/>
    </location>
</feature>
<proteinExistence type="predicted"/>
<dbReference type="EMBL" id="JAAGWQ010000026">
    <property type="protein sequence ID" value="KAF5677278.1"/>
    <property type="molecule type" value="Genomic_DNA"/>
</dbReference>
<evidence type="ECO:0000313" key="6">
    <source>
        <dbReference type="EMBL" id="KAF5677278.1"/>
    </source>
</evidence>
<gene>
    <name evidence="6" type="ORF">FHETE_1790</name>
</gene>